<dbReference type="InterPro" id="IPR013210">
    <property type="entry name" value="LRR_N_plant-typ"/>
</dbReference>
<evidence type="ECO:0000259" key="6">
    <source>
        <dbReference type="Pfam" id="PF08263"/>
    </source>
</evidence>
<evidence type="ECO:0000256" key="4">
    <source>
        <dbReference type="ARBA" id="ARBA00038043"/>
    </source>
</evidence>
<evidence type="ECO:0000256" key="5">
    <source>
        <dbReference type="SAM" id="SignalP"/>
    </source>
</evidence>
<dbReference type="Gene3D" id="3.80.10.10">
    <property type="entry name" value="Ribonuclease Inhibitor"/>
    <property type="match status" value="1"/>
</dbReference>
<evidence type="ECO:0000256" key="1">
    <source>
        <dbReference type="ARBA" id="ARBA00004196"/>
    </source>
</evidence>
<organism evidence="7 8">
    <name type="scientific">Spinacia oleracea</name>
    <name type="common">Spinach</name>
    <dbReference type="NCBI Taxonomy" id="3562"/>
    <lineage>
        <taxon>Eukaryota</taxon>
        <taxon>Viridiplantae</taxon>
        <taxon>Streptophyta</taxon>
        <taxon>Embryophyta</taxon>
        <taxon>Tracheophyta</taxon>
        <taxon>Spermatophyta</taxon>
        <taxon>Magnoliopsida</taxon>
        <taxon>eudicotyledons</taxon>
        <taxon>Gunneridae</taxon>
        <taxon>Pentapetalae</taxon>
        <taxon>Caryophyllales</taxon>
        <taxon>Chenopodiaceae</taxon>
        <taxon>Chenopodioideae</taxon>
        <taxon>Anserineae</taxon>
        <taxon>Spinacia</taxon>
    </lineage>
</organism>
<dbReference type="GeneID" id="110792816"/>
<comment type="subcellular location">
    <subcellularLocation>
        <location evidence="1">Cell envelope</location>
    </subcellularLocation>
</comment>
<dbReference type="SUPFAM" id="SSF52058">
    <property type="entry name" value="L domain-like"/>
    <property type="match status" value="1"/>
</dbReference>
<accession>A0A9R0JZY6</accession>
<evidence type="ECO:0000313" key="7">
    <source>
        <dbReference type="Proteomes" id="UP000813463"/>
    </source>
</evidence>
<dbReference type="Pfam" id="PF08263">
    <property type="entry name" value="LRRNT_2"/>
    <property type="match status" value="1"/>
</dbReference>
<protein>
    <submittedName>
        <fullName evidence="8">Polygalacturonase inhibitor-like</fullName>
    </submittedName>
</protein>
<evidence type="ECO:0000313" key="8">
    <source>
        <dbReference type="RefSeq" id="XP_021853329.1"/>
    </source>
</evidence>
<keyword evidence="2" id="KW-0433">Leucine-rich repeat</keyword>
<keyword evidence="5" id="KW-0732">Signal</keyword>
<keyword evidence="3" id="KW-0677">Repeat</keyword>
<evidence type="ECO:0000256" key="3">
    <source>
        <dbReference type="ARBA" id="ARBA00022737"/>
    </source>
</evidence>
<dbReference type="PANTHER" id="PTHR48059">
    <property type="entry name" value="POLYGALACTURONASE INHIBITOR 1"/>
    <property type="match status" value="1"/>
</dbReference>
<keyword evidence="7" id="KW-1185">Reference proteome</keyword>
<dbReference type="FunFam" id="3.80.10.10:FF:000348">
    <property type="entry name" value="Polygalacturonase inhibitor 1"/>
    <property type="match status" value="1"/>
</dbReference>
<dbReference type="Pfam" id="PF13855">
    <property type="entry name" value="LRR_8"/>
    <property type="match status" value="1"/>
</dbReference>
<feature type="domain" description="Leucine-rich repeat-containing N-terminal plant-type" evidence="6">
    <location>
        <begin position="27"/>
        <end position="65"/>
    </location>
</feature>
<sequence length="332" mass="36854">MSNHNKISILSISLLLLSSTISAEKCHPDDKKTLFKIKQAFHNAYLFASWTHDTDCCEWYLVKCDEVTNRIISLSVRDDDEVAGSIPNTVGDLPYLEYLGFTNLPKLTGSIPQSISKLKNLKSLWISHTNLTGSIPDFVGRLKTLTYINLSVNKLTGPIPPSLSSLHKLSALFLENNQLKGTIPNSFGGFKNNPDFYLKLAKNQLSGPLPKYLGAVHFSVLDLSRNMFTGDASILFGVNKGLQTLDISRNKFSFDLTKVGLPNNLNSLELSHNMIYGSIPPTIAKVSYLQQFNVSYNRLCGKIPTGGDLKRFDKYTYAHNKCLCGSPLPLCK</sequence>
<dbReference type="KEGG" id="soe:110792816"/>
<dbReference type="OrthoDB" id="676979at2759"/>
<dbReference type="Pfam" id="PF00560">
    <property type="entry name" value="LRR_1"/>
    <property type="match status" value="1"/>
</dbReference>
<comment type="similarity">
    <text evidence="4">Belongs to the polygalacturonase-inhibiting protein family.</text>
</comment>
<dbReference type="InterPro" id="IPR032675">
    <property type="entry name" value="LRR_dom_sf"/>
</dbReference>
<feature type="signal peptide" evidence="5">
    <location>
        <begin position="1"/>
        <end position="23"/>
    </location>
</feature>
<dbReference type="RefSeq" id="XP_021853329.1">
    <property type="nucleotide sequence ID" value="XM_021997637.2"/>
</dbReference>
<dbReference type="PANTHER" id="PTHR48059:SF33">
    <property type="entry name" value="POLYGALACTURONASE INHIBITOR-LIKE"/>
    <property type="match status" value="1"/>
</dbReference>
<name>A0A9R0JZY6_SPIOL</name>
<gene>
    <name evidence="8" type="primary">LOC110792816</name>
</gene>
<dbReference type="Proteomes" id="UP000813463">
    <property type="component" value="Chromosome 3"/>
</dbReference>
<feature type="chain" id="PRO_5040495113" evidence="5">
    <location>
        <begin position="24"/>
        <end position="332"/>
    </location>
</feature>
<dbReference type="InterPro" id="IPR051848">
    <property type="entry name" value="PGIP"/>
</dbReference>
<dbReference type="AlphaFoldDB" id="A0A9R0JZY6"/>
<reference evidence="8" key="2">
    <citation type="submission" date="2025-08" db="UniProtKB">
        <authorList>
            <consortium name="RefSeq"/>
        </authorList>
    </citation>
    <scope>IDENTIFICATION</scope>
    <source>
        <tissue evidence="8">Leaf</tissue>
    </source>
</reference>
<evidence type="ECO:0000256" key="2">
    <source>
        <dbReference type="ARBA" id="ARBA00022614"/>
    </source>
</evidence>
<proteinExistence type="inferred from homology"/>
<reference evidence="7" key="1">
    <citation type="journal article" date="2021" name="Nat. Commun.">
        <title>Genomic analyses provide insights into spinach domestication and the genetic basis of agronomic traits.</title>
        <authorList>
            <person name="Cai X."/>
            <person name="Sun X."/>
            <person name="Xu C."/>
            <person name="Sun H."/>
            <person name="Wang X."/>
            <person name="Ge C."/>
            <person name="Zhang Z."/>
            <person name="Wang Q."/>
            <person name="Fei Z."/>
            <person name="Jiao C."/>
            <person name="Wang Q."/>
        </authorList>
    </citation>
    <scope>NUCLEOTIDE SEQUENCE [LARGE SCALE GENOMIC DNA]</scope>
    <source>
        <strain evidence="7">cv. Varoflay</strain>
    </source>
</reference>
<dbReference type="InterPro" id="IPR001611">
    <property type="entry name" value="Leu-rich_rpt"/>
</dbReference>